<evidence type="ECO:0000313" key="1">
    <source>
        <dbReference type="EMBL" id="STC94275.1"/>
    </source>
</evidence>
<accession>A0A376DRK6</accession>
<dbReference type="AlphaFoldDB" id="A0A376DRK6"/>
<dbReference type="Proteomes" id="UP000255224">
    <property type="component" value="Unassembled WGS sequence"/>
</dbReference>
<name>A0A376DRK6_CHRCU</name>
<organism evidence="1 2">
    <name type="scientific">Chryseobacterium carnipullorum</name>
    <dbReference type="NCBI Taxonomy" id="1124835"/>
    <lineage>
        <taxon>Bacteria</taxon>
        <taxon>Pseudomonadati</taxon>
        <taxon>Bacteroidota</taxon>
        <taxon>Flavobacteriia</taxon>
        <taxon>Flavobacteriales</taxon>
        <taxon>Weeksellaceae</taxon>
        <taxon>Chryseobacterium group</taxon>
        <taxon>Chryseobacterium</taxon>
    </lineage>
</organism>
<gene>
    <name evidence="1" type="ORF">NCTC13533_01495</name>
</gene>
<evidence type="ECO:0000313" key="2">
    <source>
        <dbReference type="Proteomes" id="UP000255224"/>
    </source>
</evidence>
<protein>
    <submittedName>
        <fullName evidence="1">Uncharacterized protein</fullName>
    </submittedName>
</protein>
<proteinExistence type="predicted"/>
<dbReference type="EMBL" id="UFVQ01000003">
    <property type="protein sequence ID" value="STC94275.1"/>
    <property type="molecule type" value="Genomic_DNA"/>
</dbReference>
<sequence>MLALLFFKTPKKSASIFFFSDFITKLPSFSFTDIPNVFAFSNISKNFHIFIVL</sequence>
<reference evidence="1 2" key="1">
    <citation type="submission" date="2018-06" db="EMBL/GenBank/DDBJ databases">
        <authorList>
            <consortium name="Pathogen Informatics"/>
            <person name="Doyle S."/>
        </authorList>
    </citation>
    <scope>NUCLEOTIDE SEQUENCE [LARGE SCALE GENOMIC DNA]</scope>
    <source>
        <strain evidence="1 2">NCTC13533</strain>
    </source>
</reference>